<evidence type="ECO:0000313" key="2">
    <source>
        <dbReference type="EMBL" id="OHA62423.1"/>
    </source>
</evidence>
<dbReference type="AlphaFoldDB" id="A0A1G2QPK1"/>
<comment type="caution">
    <text evidence="2">The sequence shown here is derived from an EMBL/GenBank/DDBJ whole genome shotgun (WGS) entry which is preliminary data.</text>
</comment>
<proteinExistence type="predicted"/>
<protein>
    <submittedName>
        <fullName evidence="2">Uncharacterized protein</fullName>
    </submittedName>
</protein>
<dbReference type="STRING" id="1802443.A2117_01205"/>
<evidence type="ECO:0000313" key="3">
    <source>
        <dbReference type="Proteomes" id="UP000179245"/>
    </source>
</evidence>
<reference evidence="2 3" key="1">
    <citation type="journal article" date="2016" name="Nat. Commun.">
        <title>Thousands of microbial genomes shed light on interconnected biogeochemical processes in an aquifer system.</title>
        <authorList>
            <person name="Anantharaman K."/>
            <person name="Brown C.T."/>
            <person name="Hug L.A."/>
            <person name="Sharon I."/>
            <person name="Castelle C.J."/>
            <person name="Probst A.J."/>
            <person name="Thomas B.C."/>
            <person name="Singh A."/>
            <person name="Wilkins M.J."/>
            <person name="Karaoz U."/>
            <person name="Brodie E.L."/>
            <person name="Williams K.H."/>
            <person name="Hubbard S.S."/>
            <person name="Banfield J.F."/>
        </authorList>
    </citation>
    <scope>NUCLEOTIDE SEQUENCE [LARGE SCALE GENOMIC DNA]</scope>
</reference>
<organism evidence="2 3">
    <name type="scientific">Candidatus Wildermuthbacteria bacterium GWA2_46_15</name>
    <dbReference type="NCBI Taxonomy" id="1802443"/>
    <lineage>
        <taxon>Bacteria</taxon>
        <taxon>Candidatus Wildermuthiibacteriota</taxon>
    </lineage>
</organism>
<gene>
    <name evidence="2" type="ORF">A2117_01205</name>
</gene>
<feature type="transmembrane region" description="Helical" evidence="1">
    <location>
        <begin position="6"/>
        <end position="24"/>
    </location>
</feature>
<keyword evidence="1" id="KW-0812">Transmembrane</keyword>
<name>A0A1G2QPK1_9BACT</name>
<evidence type="ECO:0000256" key="1">
    <source>
        <dbReference type="SAM" id="Phobius"/>
    </source>
</evidence>
<keyword evidence="1" id="KW-1133">Transmembrane helix</keyword>
<dbReference type="Proteomes" id="UP000179245">
    <property type="component" value="Unassembled WGS sequence"/>
</dbReference>
<sequence>MFVLEILAKIVLVGSLIGMLVIFFRKVPLLADMPKTTSVFEKRGNAWLILFRKLKEKLKNLPFLKGFSSGIFLQKILSSFRVFALKLENKTGQWLEILRKRSRENKTPEKKDDKYWEALENKNKNLPM</sequence>
<keyword evidence="1" id="KW-0472">Membrane</keyword>
<dbReference type="EMBL" id="MHTO01000014">
    <property type="protein sequence ID" value="OHA62423.1"/>
    <property type="molecule type" value="Genomic_DNA"/>
</dbReference>
<accession>A0A1G2QPK1</accession>